<dbReference type="Proteomes" id="UP000218231">
    <property type="component" value="Unassembled WGS sequence"/>
</dbReference>
<keyword evidence="2" id="KW-0472">Membrane</keyword>
<reference evidence="3 4" key="1">
    <citation type="journal article" date="2017" name="Curr. Biol.">
        <title>Genome architecture and evolution of a unichromosomal asexual nematode.</title>
        <authorList>
            <person name="Fradin H."/>
            <person name="Zegar C."/>
            <person name="Gutwein M."/>
            <person name="Lucas J."/>
            <person name="Kovtun M."/>
            <person name="Corcoran D."/>
            <person name="Baugh L.R."/>
            <person name="Kiontke K."/>
            <person name="Gunsalus K."/>
            <person name="Fitch D.H."/>
            <person name="Piano F."/>
        </authorList>
    </citation>
    <scope>NUCLEOTIDE SEQUENCE [LARGE SCALE GENOMIC DNA]</scope>
    <source>
        <strain evidence="3">PF1309</strain>
    </source>
</reference>
<sequence>MTAAHTGTINRFNYGITTYNYQDTGIPVPFVYDLEDCTTVSYMTTSTKSFPPQHNESYKFNASSPNNHNESYKFHASSPNNHNESYEFHASSSNNHNESYKFHASSSNNHNESYEFHASSSNNNNQPVTAQNATVVLNQTLSYTGKTMLSGDIKVISDKIAEISQLPNISYDTLRPLHGNIKTYTWDESGNEWITANCESSNNNGYIENSCQLAAANFGLIMEGQIDSPVVCNTLVFTTGIGFVVLSIVALFLLIIIIVVYKLDSPFTKSTFSNFQNTTVPQ</sequence>
<dbReference type="EMBL" id="LIAE01009985">
    <property type="protein sequence ID" value="PAV67151.1"/>
    <property type="molecule type" value="Genomic_DNA"/>
</dbReference>
<accession>A0A2A2JZV8</accession>
<keyword evidence="4" id="KW-1185">Reference proteome</keyword>
<feature type="region of interest" description="Disordered" evidence="1">
    <location>
        <begin position="101"/>
        <end position="122"/>
    </location>
</feature>
<evidence type="ECO:0000256" key="2">
    <source>
        <dbReference type="SAM" id="Phobius"/>
    </source>
</evidence>
<evidence type="ECO:0008006" key="5">
    <source>
        <dbReference type="Google" id="ProtNLM"/>
    </source>
</evidence>
<keyword evidence="2" id="KW-0812">Transmembrane</keyword>
<protein>
    <recommendedName>
        <fullName evidence="5">GPS domain-containing protein</fullName>
    </recommendedName>
</protein>
<organism evidence="3 4">
    <name type="scientific">Diploscapter pachys</name>
    <dbReference type="NCBI Taxonomy" id="2018661"/>
    <lineage>
        <taxon>Eukaryota</taxon>
        <taxon>Metazoa</taxon>
        <taxon>Ecdysozoa</taxon>
        <taxon>Nematoda</taxon>
        <taxon>Chromadorea</taxon>
        <taxon>Rhabditida</taxon>
        <taxon>Rhabditina</taxon>
        <taxon>Rhabditomorpha</taxon>
        <taxon>Rhabditoidea</taxon>
        <taxon>Rhabditidae</taxon>
        <taxon>Diploscapter</taxon>
    </lineage>
</organism>
<proteinExistence type="predicted"/>
<dbReference type="EMBL" id="LIAE01009985">
    <property type="protein sequence ID" value="PAV67153.1"/>
    <property type="molecule type" value="Genomic_DNA"/>
</dbReference>
<evidence type="ECO:0000256" key="1">
    <source>
        <dbReference type="SAM" id="MobiDB-lite"/>
    </source>
</evidence>
<dbReference type="EMBL" id="LIAE01009985">
    <property type="protein sequence ID" value="PAV67154.1"/>
    <property type="molecule type" value="Genomic_DNA"/>
</dbReference>
<dbReference type="EMBL" id="LIAE01009985">
    <property type="protein sequence ID" value="PAV67152.1"/>
    <property type="molecule type" value="Genomic_DNA"/>
</dbReference>
<gene>
    <name evidence="3" type="ORF">WR25_05164</name>
</gene>
<name>A0A2A2JZV8_9BILA</name>
<keyword evidence="2" id="KW-1133">Transmembrane helix</keyword>
<dbReference type="AlphaFoldDB" id="A0A2A2JZV8"/>
<evidence type="ECO:0000313" key="3">
    <source>
        <dbReference type="EMBL" id="PAV67152.1"/>
    </source>
</evidence>
<comment type="caution">
    <text evidence="3">The sequence shown here is derived from an EMBL/GenBank/DDBJ whole genome shotgun (WGS) entry which is preliminary data.</text>
</comment>
<evidence type="ECO:0000313" key="4">
    <source>
        <dbReference type="Proteomes" id="UP000218231"/>
    </source>
</evidence>
<feature type="transmembrane region" description="Helical" evidence="2">
    <location>
        <begin position="235"/>
        <end position="261"/>
    </location>
</feature>